<dbReference type="EMBL" id="CP068393">
    <property type="protein sequence ID" value="QUC68657.1"/>
    <property type="molecule type" value="Genomic_DNA"/>
</dbReference>
<protein>
    <submittedName>
        <fullName evidence="1">Uncharacterized protein</fullName>
    </submittedName>
</protein>
<reference evidence="1" key="1">
    <citation type="submission" date="2021-01" db="EMBL/GenBank/DDBJ databases">
        <title>Complete genome sequence of Clostridiales bacterium R-7.</title>
        <authorList>
            <person name="Mahoney-Kurpe S.C."/>
            <person name="Palevich N."/>
            <person name="Koike S."/>
            <person name="Moon C.D."/>
            <person name="Attwood G.T."/>
        </authorList>
    </citation>
    <scope>NUCLEOTIDE SEQUENCE</scope>
    <source>
        <strain evidence="1">R-7</strain>
    </source>
</reference>
<accession>A0AC61MZF7</accession>
<name>A0AC61MZF7_9FIRM</name>
<evidence type="ECO:0000313" key="1">
    <source>
        <dbReference type="EMBL" id="QUC68657.1"/>
    </source>
</evidence>
<proteinExistence type="predicted"/>
<sequence>MLAAPGEESWGPLSILCQFLCEPRLAVDVPAEMFTPPPKVDSAFVVLPLREEPAVEVKNRDMFFKVANAAFALRRKTMVNNLCASFRMNREEALRVVAEAGLDEKVRGEKLTLEEIAKLADAISNS</sequence>
<gene>
    <name evidence="1" type="ORF">JYE49_10385</name>
</gene>
<evidence type="ECO:0000313" key="2">
    <source>
        <dbReference type="Proteomes" id="UP000682782"/>
    </source>
</evidence>
<dbReference type="Proteomes" id="UP000682782">
    <property type="component" value="Chromosome"/>
</dbReference>
<organism evidence="1 2">
    <name type="scientific">Aristaeella hokkaidonensis</name>
    <dbReference type="NCBI Taxonomy" id="3046382"/>
    <lineage>
        <taxon>Bacteria</taxon>
        <taxon>Bacillati</taxon>
        <taxon>Bacillota</taxon>
        <taxon>Clostridia</taxon>
        <taxon>Eubacteriales</taxon>
        <taxon>Aristaeellaceae</taxon>
        <taxon>Aristaeella</taxon>
    </lineage>
</organism>
<keyword evidence="2" id="KW-1185">Reference proteome</keyword>